<proteinExistence type="predicted"/>
<dbReference type="Proteomes" id="UP000583944">
    <property type="component" value="Unassembled WGS sequence"/>
</dbReference>
<gene>
    <name evidence="1" type="ORF">ECC02_008025</name>
</gene>
<name>A0A7J6XWX9_TRYCR</name>
<accession>A0A7J6XWX9</accession>
<reference evidence="1 2" key="1">
    <citation type="journal article" date="2019" name="Genome Biol. Evol.">
        <title>Nanopore Sequencing Significantly Improves Genome Assembly of the Protozoan Parasite Trypanosoma cruzi.</title>
        <authorList>
            <person name="Diaz-Viraque F."/>
            <person name="Pita S."/>
            <person name="Greif G."/>
            <person name="de Souza R.C.M."/>
            <person name="Iraola G."/>
            <person name="Robello C."/>
        </authorList>
    </citation>
    <scope>NUCLEOTIDE SEQUENCE [LARGE SCALE GENOMIC DNA]</scope>
    <source>
        <strain evidence="1 2">Berenice</strain>
    </source>
</reference>
<sequence length="825" mass="91586">MHAAQDPSMVTEVVAHGVKCLLLAMERDSLEAVQHCAETVVQAVVHAYHTHRRNSILHASQWMDLLRSLIPTTLHSVFLFLQRIHASTKFGTFERSVSTTLANLVFCTITLLRRVGSDFLLRQENERKNTDDAAPSFSSSNDARLPQMHATIQGALNKVLSTHFPFIVYNAEHQLWQLEGAAPSVNTVELSELHAVPHTTHFLLPLDAWIWLLAEATTSGVAAASPTFSSNDATPMQSWVTQTLLEMNPHNVSDALFPRKFMDVIISIYSFLLKRWMNCLPGLAEALQRWSKVDAVPFFELTIPFSIRHWQQSSRKDLSIPAEICVVLHDLIRQIPVVFIGAQLLVKLQRVLSQLGVVRLFFAVQRPFGAFNVADSLSIELSRLVEAASGHIFLHLDRTRCTLLPYESSLPHLQLTFFDLASYTFERQLAEDTAALALLRPPPVCAALSFASMVRCFGFVSGDGVDARNASVDIQGDDAVDSTAAAAVAACRSASHAQSIVLALEEVFFCLSAFGCLLDETPSLYHFFASVLRALRGEFEGSQMPASFPSFSVAGFPLESGGHGFFSVLNEESVKAVEYIISLYIARVRQKPGKTPDGETLPEHRRYWLLAVSHLRMADLVAEAQMAFGVVPGFSTEYNNALCCCGPSESAGWLHLDESSSLYEEDDSFVWHFLSKQRDLKQSSYRMSNFLFTTRDRLVAASMRFLFLALREAILLEKGIERAKKNHRGGHRISSPAAAAAAAPSPSLSGEMSQAFLYTTAFTRFLLMMEYIPAARLLGFSEKCCRYISELRPADTRRTNAHGMVTEMDLLAAQSYDLSLSLFTA</sequence>
<dbReference type="EMBL" id="JABDHM010000080">
    <property type="protein sequence ID" value="KAF5219024.1"/>
    <property type="molecule type" value="Genomic_DNA"/>
</dbReference>
<evidence type="ECO:0000313" key="2">
    <source>
        <dbReference type="Proteomes" id="UP000583944"/>
    </source>
</evidence>
<evidence type="ECO:0000313" key="1">
    <source>
        <dbReference type="EMBL" id="KAF5219024.1"/>
    </source>
</evidence>
<dbReference type="VEuPathDB" id="TriTrypDB:BCY84_17487"/>
<dbReference type="AlphaFoldDB" id="A0A7J6XWX9"/>
<comment type="caution">
    <text evidence="1">The sequence shown here is derived from an EMBL/GenBank/DDBJ whole genome shotgun (WGS) entry which is preliminary data.</text>
</comment>
<dbReference type="VEuPathDB" id="TriTrypDB:ECC02_008025"/>
<organism evidence="1 2">
    <name type="scientific">Trypanosoma cruzi</name>
    <dbReference type="NCBI Taxonomy" id="5693"/>
    <lineage>
        <taxon>Eukaryota</taxon>
        <taxon>Discoba</taxon>
        <taxon>Euglenozoa</taxon>
        <taxon>Kinetoplastea</taxon>
        <taxon>Metakinetoplastina</taxon>
        <taxon>Trypanosomatida</taxon>
        <taxon>Trypanosomatidae</taxon>
        <taxon>Trypanosoma</taxon>
        <taxon>Schizotrypanum</taxon>
    </lineage>
</organism>
<protein>
    <submittedName>
        <fullName evidence="1">Uncharacterized protein</fullName>
    </submittedName>
</protein>